<keyword evidence="1" id="KW-0472">Membrane</keyword>
<proteinExistence type="predicted"/>
<keyword evidence="1" id="KW-1133">Transmembrane helix</keyword>
<dbReference type="Proteomes" id="UP000800235">
    <property type="component" value="Unassembled WGS sequence"/>
</dbReference>
<dbReference type="OrthoDB" id="10029326at2759"/>
<evidence type="ECO:0000313" key="3">
    <source>
        <dbReference type="Proteomes" id="UP000800235"/>
    </source>
</evidence>
<organism evidence="2 3">
    <name type="scientific">Tothia fuscella</name>
    <dbReference type="NCBI Taxonomy" id="1048955"/>
    <lineage>
        <taxon>Eukaryota</taxon>
        <taxon>Fungi</taxon>
        <taxon>Dikarya</taxon>
        <taxon>Ascomycota</taxon>
        <taxon>Pezizomycotina</taxon>
        <taxon>Dothideomycetes</taxon>
        <taxon>Pleosporomycetidae</taxon>
        <taxon>Venturiales</taxon>
        <taxon>Cylindrosympodiaceae</taxon>
        <taxon>Tothia</taxon>
    </lineage>
</organism>
<accession>A0A9P4NDV4</accession>
<protein>
    <submittedName>
        <fullName evidence="2">Uncharacterized protein</fullName>
    </submittedName>
</protein>
<dbReference type="EMBL" id="MU007164">
    <property type="protein sequence ID" value="KAF2416274.1"/>
    <property type="molecule type" value="Genomic_DNA"/>
</dbReference>
<reference evidence="2" key="1">
    <citation type="journal article" date="2020" name="Stud. Mycol.">
        <title>101 Dothideomycetes genomes: a test case for predicting lifestyles and emergence of pathogens.</title>
        <authorList>
            <person name="Haridas S."/>
            <person name="Albert R."/>
            <person name="Binder M."/>
            <person name="Bloem J."/>
            <person name="Labutti K."/>
            <person name="Salamov A."/>
            <person name="Andreopoulos B."/>
            <person name="Baker S."/>
            <person name="Barry K."/>
            <person name="Bills G."/>
            <person name="Bluhm B."/>
            <person name="Cannon C."/>
            <person name="Castanera R."/>
            <person name="Culley D."/>
            <person name="Daum C."/>
            <person name="Ezra D."/>
            <person name="Gonzalez J."/>
            <person name="Henrissat B."/>
            <person name="Kuo A."/>
            <person name="Liang C."/>
            <person name="Lipzen A."/>
            <person name="Lutzoni F."/>
            <person name="Magnuson J."/>
            <person name="Mondo S."/>
            <person name="Nolan M."/>
            <person name="Ohm R."/>
            <person name="Pangilinan J."/>
            <person name="Park H.-J."/>
            <person name="Ramirez L."/>
            <person name="Alfaro M."/>
            <person name="Sun H."/>
            <person name="Tritt A."/>
            <person name="Yoshinaga Y."/>
            <person name="Zwiers L.-H."/>
            <person name="Turgeon B."/>
            <person name="Goodwin S."/>
            <person name="Spatafora J."/>
            <person name="Crous P."/>
            <person name="Grigoriev I."/>
        </authorList>
    </citation>
    <scope>NUCLEOTIDE SEQUENCE</scope>
    <source>
        <strain evidence="2">CBS 130266</strain>
    </source>
</reference>
<feature type="transmembrane region" description="Helical" evidence="1">
    <location>
        <begin position="131"/>
        <end position="151"/>
    </location>
</feature>
<evidence type="ECO:0000313" key="2">
    <source>
        <dbReference type="EMBL" id="KAF2416274.1"/>
    </source>
</evidence>
<keyword evidence="3" id="KW-1185">Reference proteome</keyword>
<dbReference type="AlphaFoldDB" id="A0A9P4NDV4"/>
<comment type="caution">
    <text evidence="2">The sequence shown here is derived from an EMBL/GenBank/DDBJ whole genome shotgun (WGS) entry which is preliminary data.</text>
</comment>
<feature type="transmembrane region" description="Helical" evidence="1">
    <location>
        <begin position="93"/>
        <end position="110"/>
    </location>
</feature>
<sequence length="153" mass="16880">MHIEPALEGVPINFEQILEKAGFHDNVPLKTTYTGIRGVDAALSGLVVAFTSGTAGWEAEVRLQQINFLFNFSSIVCIWNVEACRPVTAPFAFFYQTIGGAVIIPLYYLTYQYSYMTDGRHSSGREVSLSYARALVPATLLGYLIPTIAMYSP</sequence>
<name>A0A9P4NDV4_9PEZI</name>
<evidence type="ECO:0000256" key="1">
    <source>
        <dbReference type="SAM" id="Phobius"/>
    </source>
</evidence>
<gene>
    <name evidence="2" type="ORF">EJ08DRAFT_709293</name>
</gene>
<keyword evidence="1" id="KW-0812">Transmembrane</keyword>